<evidence type="ECO:0000313" key="6">
    <source>
        <dbReference type="RefSeq" id="XP_028258568.1"/>
    </source>
</evidence>
<dbReference type="GO" id="GO:0008168">
    <property type="term" value="F:methyltransferase activity"/>
    <property type="evidence" value="ECO:0007669"/>
    <property type="project" value="UniProtKB-KW"/>
</dbReference>
<keyword evidence="5" id="KW-1185">Reference proteome</keyword>
<dbReference type="PANTHER" id="PTHR48168:SF1">
    <property type="entry name" value="RNA GUANINE-N7 METHYLTRANSFERASE ACTIVATING SUBUNIT-RELATED"/>
    <property type="match status" value="1"/>
</dbReference>
<feature type="compositionally biased region" description="Polar residues" evidence="4">
    <location>
        <begin position="116"/>
        <end position="129"/>
    </location>
</feature>
<sequence>MTETTETQQKYEELFAHRFSSEDHEYQQYVNRPADPPPIVEDWRGRGGNQRGRDNRYQDRHGHRGRSWEGGGGGGGGRGWGGHRGWRGDHHGQQRWHDRDTDRDRHWGHRGGYQSGPPSSHHGYNSQYQRPHHDRY</sequence>
<name>A0A6P7HY62_9TELE</name>
<evidence type="ECO:0000256" key="1">
    <source>
        <dbReference type="ARBA" id="ARBA00004123"/>
    </source>
</evidence>
<dbReference type="GO" id="GO:0003723">
    <property type="term" value="F:RNA binding"/>
    <property type="evidence" value="ECO:0007669"/>
    <property type="project" value="InterPro"/>
</dbReference>
<feature type="region of interest" description="Disordered" evidence="4">
    <location>
        <begin position="18"/>
        <end position="136"/>
    </location>
</feature>
<organism evidence="5 6">
    <name type="scientific">Parambassis ranga</name>
    <name type="common">Indian glassy fish</name>
    <dbReference type="NCBI Taxonomy" id="210632"/>
    <lineage>
        <taxon>Eukaryota</taxon>
        <taxon>Metazoa</taxon>
        <taxon>Chordata</taxon>
        <taxon>Craniata</taxon>
        <taxon>Vertebrata</taxon>
        <taxon>Euteleostomi</taxon>
        <taxon>Actinopterygii</taxon>
        <taxon>Neopterygii</taxon>
        <taxon>Teleostei</taxon>
        <taxon>Neoteleostei</taxon>
        <taxon>Acanthomorphata</taxon>
        <taxon>Ovalentaria</taxon>
        <taxon>Ambassidae</taxon>
        <taxon>Parambassis</taxon>
    </lineage>
</organism>
<dbReference type="Pfam" id="PF15320">
    <property type="entry name" value="RAM"/>
    <property type="match status" value="1"/>
</dbReference>
<evidence type="ECO:0000256" key="4">
    <source>
        <dbReference type="SAM" id="MobiDB-lite"/>
    </source>
</evidence>
<dbReference type="PANTHER" id="PTHR48168">
    <property type="entry name" value="RNA GUANINE-7 METHYLTRANSFERASE-ACTIVATING SUBUNIT-LIKE (PSEUDOGENE)-RELATED"/>
    <property type="match status" value="1"/>
</dbReference>
<dbReference type="GeneID" id="114433943"/>
<reference evidence="6" key="1">
    <citation type="submission" date="2025-08" db="UniProtKB">
        <authorList>
            <consortium name="RefSeq"/>
        </authorList>
    </citation>
    <scope>IDENTIFICATION</scope>
</reference>
<evidence type="ECO:0000256" key="3">
    <source>
        <dbReference type="ARBA" id="ARBA00034716"/>
    </source>
</evidence>
<dbReference type="GO" id="GO:0106005">
    <property type="term" value="P:RNA 5'-cap (guanine-N7)-methylation"/>
    <property type="evidence" value="ECO:0007669"/>
    <property type="project" value="InterPro"/>
</dbReference>
<feature type="compositionally biased region" description="Gly residues" evidence="4">
    <location>
        <begin position="68"/>
        <end position="83"/>
    </location>
</feature>
<dbReference type="RefSeq" id="XP_028258568.1">
    <property type="nucleotide sequence ID" value="XM_028402767.1"/>
</dbReference>
<protein>
    <submittedName>
        <fullName evidence="6">RNA guanine-N7 methyltransferase activating subunit-like</fullName>
    </submittedName>
</protein>
<comment type="subcellular location">
    <subcellularLocation>
        <location evidence="1">Nucleus</location>
    </subcellularLocation>
</comment>
<proteinExistence type="inferred from homology"/>
<dbReference type="OrthoDB" id="5875297at2759"/>
<evidence type="ECO:0000313" key="5">
    <source>
        <dbReference type="Proteomes" id="UP000515145"/>
    </source>
</evidence>
<dbReference type="AlphaFoldDB" id="A0A6P7HY62"/>
<gene>
    <name evidence="6" type="primary">LOC114433943</name>
</gene>
<dbReference type="InterPro" id="IPR028271">
    <property type="entry name" value="RAMAC"/>
</dbReference>
<feature type="compositionally biased region" description="Basic and acidic residues" evidence="4">
    <location>
        <begin position="86"/>
        <end position="105"/>
    </location>
</feature>
<feature type="compositionally biased region" description="Basic and acidic residues" evidence="4">
    <location>
        <begin position="41"/>
        <end position="60"/>
    </location>
</feature>
<keyword evidence="2" id="KW-0539">Nucleus</keyword>
<dbReference type="GO" id="GO:0031533">
    <property type="term" value="C:mRNA capping enzyme complex"/>
    <property type="evidence" value="ECO:0007669"/>
    <property type="project" value="InterPro"/>
</dbReference>
<comment type="similarity">
    <text evidence="3">Belongs to the RAM family.</text>
</comment>
<dbReference type="Proteomes" id="UP000515145">
    <property type="component" value="Chromosome 3"/>
</dbReference>
<dbReference type="InParanoid" id="A0A6P7HY62"/>
<accession>A0A6P7HY62</accession>
<evidence type="ECO:0000256" key="2">
    <source>
        <dbReference type="ARBA" id="ARBA00023242"/>
    </source>
</evidence>